<evidence type="ECO:0000313" key="2">
    <source>
        <dbReference type="Proteomes" id="UP000248214"/>
    </source>
</evidence>
<keyword evidence="2" id="KW-1185">Reference proteome</keyword>
<dbReference type="EMBL" id="PDOD01000001">
    <property type="protein sequence ID" value="PYZ94143.1"/>
    <property type="molecule type" value="Genomic_DNA"/>
</dbReference>
<comment type="caution">
    <text evidence="1">The sequence shown here is derived from an EMBL/GenBank/DDBJ whole genome shotgun (WGS) entry which is preliminary data.</text>
</comment>
<protein>
    <recommendedName>
        <fullName evidence="3">Post-transcriptional regulator</fullName>
    </recommendedName>
</protein>
<reference evidence="1 2" key="1">
    <citation type="submission" date="2017-10" db="EMBL/GenBank/DDBJ databases">
        <title>Bacillus sp. nov., a halophilic bacterium isolated from a Keqin Lake.</title>
        <authorList>
            <person name="Wang H."/>
        </authorList>
    </citation>
    <scope>NUCLEOTIDE SEQUENCE [LARGE SCALE GENOMIC DNA]</scope>
    <source>
        <strain evidence="1 2">KQ-12</strain>
    </source>
</reference>
<sequence>MTKEQWSYWRLKLEPVIQSKVEEFHILGYDTATAKDIWECFIVKLEKNKERPEKIRSHWMVAELFRLKANDYMTSLTIEAYKGPGWFNNEDPIDFRLNSFDDKNQ</sequence>
<dbReference type="Pfam" id="PF13797">
    <property type="entry name" value="Post_transc_reg"/>
    <property type="match status" value="1"/>
</dbReference>
<gene>
    <name evidence="1" type="ORF">CR194_00970</name>
</gene>
<dbReference type="Proteomes" id="UP000248214">
    <property type="component" value="Unassembled WGS sequence"/>
</dbReference>
<name>A0A323TN34_9BACI</name>
<dbReference type="InterPro" id="IPR025716">
    <property type="entry name" value="Post-transcriptional_regulator"/>
</dbReference>
<dbReference type="AlphaFoldDB" id="A0A323TN34"/>
<evidence type="ECO:0008006" key="3">
    <source>
        <dbReference type="Google" id="ProtNLM"/>
    </source>
</evidence>
<accession>A0A323TN34</accession>
<dbReference type="OrthoDB" id="2990595at2"/>
<organism evidence="1 2">
    <name type="scientific">Salipaludibacillus keqinensis</name>
    <dbReference type="NCBI Taxonomy" id="2045207"/>
    <lineage>
        <taxon>Bacteria</taxon>
        <taxon>Bacillati</taxon>
        <taxon>Bacillota</taxon>
        <taxon>Bacilli</taxon>
        <taxon>Bacillales</taxon>
        <taxon>Bacillaceae</taxon>
    </lineage>
</organism>
<dbReference type="RefSeq" id="WP_110607778.1">
    <property type="nucleotide sequence ID" value="NZ_PDOD01000001.1"/>
</dbReference>
<evidence type="ECO:0000313" key="1">
    <source>
        <dbReference type="EMBL" id="PYZ94143.1"/>
    </source>
</evidence>
<proteinExistence type="predicted"/>